<dbReference type="Proteomes" id="UP000824890">
    <property type="component" value="Unassembled WGS sequence"/>
</dbReference>
<comment type="subcellular location">
    <subcellularLocation>
        <location evidence="2">Cytoplasm</location>
    </subcellularLocation>
    <subcellularLocation>
        <location evidence="1">Nucleus</location>
    </subcellularLocation>
</comment>
<evidence type="ECO:0000256" key="4">
    <source>
        <dbReference type="ARBA" id="ARBA00023242"/>
    </source>
</evidence>
<keyword evidence="3" id="KW-0963">Cytoplasm</keyword>
<evidence type="ECO:0000313" key="5">
    <source>
        <dbReference type="EMBL" id="KAH0859802.1"/>
    </source>
</evidence>
<proteinExistence type="predicted"/>
<evidence type="ECO:0000256" key="3">
    <source>
        <dbReference type="ARBA" id="ARBA00022490"/>
    </source>
</evidence>
<accession>A0ABQ7XV29</accession>
<sequence>MLVAFMALSFGSLQRGNSFKKDSQECETPRLLKSPVKMYLEKTLSFKDLVEKGNKYKDENLGVKTRKSVNLKGPKPDNMVLLERSLSFISLVQVEHKEEEACSSSNRRSRDKMGISGSLTALSLPQPPPFWSPRPSTELDAAAVTLQKVYKSYRTRRNLADCAVVVEELWYVTWKELKLAASEPNRTNQTAVSRWARAGTKAAKVGKGLLKDDKAQKLALRHWLEAIDPRHRLDIGEGRQVNLTKCPRTLLQRQCITYLGPKERPAYEVVVEGGKLVNRQNKKLVETIEGTKWIFVLSTTRKLYIGQKEKGRFHHSSFLSGAAITAAGRIVSHGGVVEAVWSYSGHYRPTEENFQEFIGFLKENNVDLTNVKLNPIDDDKCIVSNEGSIKPLKSEGTDETTVIPVEPPVEDSGEQKRFMCKWSTGNGPRIGCVRDYPMDLQIRALEQVNLSPRVVNGKMGLFGPIPSPRPSPKIRVSPRLFCMGLPSPRN</sequence>
<dbReference type="EMBL" id="JAGKQM010000019">
    <property type="protein sequence ID" value="KAH0859802.1"/>
    <property type="molecule type" value="Genomic_DNA"/>
</dbReference>
<organism evidence="5 6">
    <name type="scientific">Brassica napus</name>
    <name type="common">Rape</name>
    <dbReference type="NCBI Taxonomy" id="3708"/>
    <lineage>
        <taxon>Eukaryota</taxon>
        <taxon>Viridiplantae</taxon>
        <taxon>Streptophyta</taxon>
        <taxon>Embryophyta</taxon>
        <taxon>Tracheophyta</taxon>
        <taxon>Spermatophyta</taxon>
        <taxon>Magnoliopsida</taxon>
        <taxon>eudicotyledons</taxon>
        <taxon>Gunneridae</taxon>
        <taxon>Pentapetalae</taxon>
        <taxon>rosids</taxon>
        <taxon>malvids</taxon>
        <taxon>Brassicales</taxon>
        <taxon>Brassicaceae</taxon>
        <taxon>Brassiceae</taxon>
        <taxon>Brassica</taxon>
    </lineage>
</organism>
<dbReference type="PANTHER" id="PTHR31250:SF27">
    <property type="entry name" value="IQ DOMAIN-CONTAINING PROTEIN IQM5"/>
    <property type="match status" value="1"/>
</dbReference>
<evidence type="ECO:0000256" key="2">
    <source>
        <dbReference type="ARBA" id="ARBA00004496"/>
    </source>
</evidence>
<name>A0ABQ7XV29_BRANA</name>
<evidence type="ECO:0000256" key="1">
    <source>
        <dbReference type="ARBA" id="ARBA00004123"/>
    </source>
</evidence>
<gene>
    <name evidence="5" type="ORF">HID58_088063</name>
</gene>
<evidence type="ECO:0008006" key="7">
    <source>
        <dbReference type="Google" id="ProtNLM"/>
    </source>
</evidence>
<comment type="caution">
    <text evidence="5">The sequence shown here is derived from an EMBL/GenBank/DDBJ whole genome shotgun (WGS) entry which is preliminary data.</text>
</comment>
<evidence type="ECO:0000313" key="6">
    <source>
        <dbReference type="Proteomes" id="UP000824890"/>
    </source>
</evidence>
<reference evidence="5 6" key="1">
    <citation type="submission" date="2021-05" db="EMBL/GenBank/DDBJ databases">
        <title>Genome Assembly of Synthetic Allotetraploid Brassica napus Reveals Homoeologous Exchanges between Subgenomes.</title>
        <authorList>
            <person name="Davis J.T."/>
        </authorList>
    </citation>
    <scope>NUCLEOTIDE SEQUENCE [LARGE SCALE GENOMIC DNA]</scope>
    <source>
        <strain evidence="6">cv. Da-Ae</strain>
        <tissue evidence="5">Seedling</tissue>
    </source>
</reference>
<keyword evidence="4" id="KW-0539">Nucleus</keyword>
<dbReference type="PANTHER" id="PTHR31250">
    <property type="entry name" value="IQ DOMAIN-CONTAINING PROTEIN IQM3"/>
    <property type="match status" value="1"/>
</dbReference>
<dbReference type="InterPro" id="IPR044159">
    <property type="entry name" value="IQM"/>
</dbReference>
<protein>
    <recommendedName>
        <fullName evidence="7">Calmodulin-binding family protein</fullName>
    </recommendedName>
</protein>
<keyword evidence="6" id="KW-1185">Reference proteome</keyword>